<keyword evidence="4" id="KW-1185">Reference proteome</keyword>
<proteinExistence type="predicted"/>
<dbReference type="EMBL" id="AP019620">
    <property type="protein sequence ID" value="BBJ44186.1"/>
    <property type="molecule type" value="Genomic_DNA"/>
</dbReference>
<dbReference type="EMBL" id="BJHV01000001">
    <property type="protein sequence ID" value="GDY42364.1"/>
    <property type="molecule type" value="Genomic_DNA"/>
</dbReference>
<reference evidence="4 5" key="1">
    <citation type="journal article" date="2020" name="Int. J. Syst. Evol. Microbiol.">
        <title>Reclassification of Streptomyces castelarensis and Streptomyces sporoclivatus as later heterotypic synonyms of Streptomyces antimycoticus.</title>
        <authorList>
            <person name="Komaki H."/>
            <person name="Tamura T."/>
        </authorList>
    </citation>
    <scope>NUCLEOTIDE SEQUENCE [LARGE SCALE GENOMIC DNA]</scope>
    <source>
        <strain evidence="2 5">NBRC 100767</strain>
        <strain evidence="3 4">NBRC 12839</strain>
    </source>
</reference>
<evidence type="ECO:0000313" key="3">
    <source>
        <dbReference type="EMBL" id="GDY42364.1"/>
    </source>
</evidence>
<feature type="region of interest" description="Disordered" evidence="1">
    <location>
        <begin position="1"/>
        <end position="27"/>
    </location>
</feature>
<dbReference type="AlphaFoldDB" id="A0A4D4K2I9"/>
<name>A0A4D4K2I9_9ACTN</name>
<dbReference type="Proteomes" id="UP000463951">
    <property type="component" value="Chromosome"/>
</dbReference>
<dbReference type="Proteomes" id="UP000299290">
    <property type="component" value="Unassembled WGS sequence"/>
</dbReference>
<gene>
    <name evidence="3" type="ORF">SANT12839_032460</name>
    <name evidence="2" type="ORF">SSPO_069040</name>
</gene>
<protein>
    <submittedName>
        <fullName evidence="3">Uncharacterized protein</fullName>
    </submittedName>
</protein>
<organism evidence="3 4">
    <name type="scientific">Streptomyces antimycoticus</name>
    <dbReference type="NCBI Taxonomy" id="68175"/>
    <lineage>
        <taxon>Bacteria</taxon>
        <taxon>Bacillati</taxon>
        <taxon>Actinomycetota</taxon>
        <taxon>Actinomycetes</taxon>
        <taxon>Kitasatosporales</taxon>
        <taxon>Streptomycetaceae</taxon>
        <taxon>Streptomyces</taxon>
        <taxon>Streptomyces violaceusniger group</taxon>
    </lineage>
</organism>
<feature type="compositionally biased region" description="Polar residues" evidence="1">
    <location>
        <begin position="1"/>
        <end position="10"/>
    </location>
</feature>
<evidence type="ECO:0000313" key="5">
    <source>
        <dbReference type="Proteomes" id="UP000463951"/>
    </source>
</evidence>
<sequence>MAIANGSDNVSDTSPATPPANTPNDDCDVCGALLRQQAEARRNGDQKWATACLIELQRHHDGLLHGEAAR</sequence>
<evidence type="ECO:0000313" key="2">
    <source>
        <dbReference type="EMBL" id="BBJ44186.1"/>
    </source>
</evidence>
<accession>A0A4D4K2I9</accession>
<evidence type="ECO:0000313" key="4">
    <source>
        <dbReference type="Proteomes" id="UP000299290"/>
    </source>
</evidence>
<evidence type="ECO:0000256" key="1">
    <source>
        <dbReference type="SAM" id="MobiDB-lite"/>
    </source>
</evidence>